<keyword evidence="1" id="KW-1133">Transmembrane helix</keyword>
<keyword evidence="3" id="KW-1185">Reference proteome</keyword>
<dbReference type="RefSeq" id="WP_187467845.1">
    <property type="nucleotide sequence ID" value="NZ_JACSIT010000141.1"/>
</dbReference>
<feature type="transmembrane region" description="Helical" evidence="1">
    <location>
        <begin position="114"/>
        <end position="132"/>
    </location>
</feature>
<dbReference type="EMBL" id="JACSIT010000141">
    <property type="protein sequence ID" value="MBC6995824.1"/>
    <property type="molecule type" value="Genomic_DNA"/>
</dbReference>
<name>A0A923PQV8_9BACT</name>
<accession>A0A923PQV8</accession>
<reference evidence="2" key="1">
    <citation type="submission" date="2020-08" db="EMBL/GenBank/DDBJ databases">
        <title>Lewinella bacteria from marine environments.</title>
        <authorList>
            <person name="Zhong Y."/>
        </authorList>
    </citation>
    <scope>NUCLEOTIDE SEQUENCE</scope>
    <source>
        <strain evidence="2">KCTC 42187</strain>
    </source>
</reference>
<proteinExistence type="predicted"/>
<feature type="transmembrane region" description="Helical" evidence="1">
    <location>
        <begin position="139"/>
        <end position="159"/>
    </location>
</feature>
<keyword evidence="1" id="KW-0472">Membrane</keyword>
<comment type="caution">
    <text evidence="2">The sequence shown here is derived from an EMBL/GenBank/DDBJ whole genome shotgun (WGS) entry which is preliminary data.</text>
</comment>
<protein>
    <submittedName>
        <fullName evidence="2">Uncharacterized protein</fullName>
    </submittedName>
</protein>
<dbReference type="Proteomes" id="UP000650081">
    <property type="component" value="Unassembled WGS sequence"/>
</dbReference>
<organism evidence="2 3">
    <name type="scientific">Neolewinella lacunae</name>
    <dbReference type="NCBI Taxonomy" id="1517758"/>
    <lineage>
        <taxon>Bacteria</taxon>
        <taxon>Pseudomonadati</taxon>
        <taxon>Bacteroidota</taxon>
        <taxon>Saprospiria</taxon>
        <taxon>Saprospirales</taxon>
        <taxon>Lewinellaceae</taxon>
        <taxon>Neolewinella</taxon>
    </lineage>
</organism>
<evidence type="ECO:0000313" key="2">
    <source>
        <dbReference type="EMBL" id="MBC6995824.1"/>
    </source>
</evidence>
<sequence length="199" mass="21765">MKNEPITLPGWARSAYRVIRPKWNKKLRAFPMPVEGEASGSPQETQPEKSCCCAVPPPEAKEVARQELAAKSARSFSSVLLSLLVAFFPKCPICWAAYMSMFGGFGVSRLPYQGWLYPVLIGFLSLHLVLLFRNRRKKGLGPFALSLAGVLIILISRALGAEANYPFLIGMLGILSGSLWNSFSLAPLSIPSLLKPNNA</sequence>
<dbReference type="AlphaFoldDB" id="A0A923PQV8"/>
<feature type="transmembrane region" description="Helical" evidence="1">
    <location>
        <begin position="79"/>
        <end position="102"/>
    </location>
</feature>
<feature type="transmembrane region" description="Helical" evidence="1">
    <location>
        <begin position="165"/>
        <end position="186"/>
    </location>
</feature>
<evidence type="ECO:0000313" key="3">
    <source>
        <dbReference type="Proteomes" id="UP000650081"/>
    </source>
</evidence>
<gene>
    <name evidence="2" type="ORF">H9S92_16780</name>
</gene>
<evidence type="ECO:0000256" key="1">
    <source>
        <dbReference type="SAM" id="Phobius"/>
    </source>
</evidence>
<keyword evidence="1" id="KW-0812">Transmembrane</keyword>